<dbReference type="KEGG" id="tga:TGAM_1457"/>
<keyword evidence="2" id="KW-1185">Reference proteome</keyword>
<dbReference type="PATRIC" id="fig|593117.10.peg.1458"/>
<evidence type="ECO:0000313" key="1">
    <source>
        <dbReference type="EMBL" id="ACS33959.1"/>
    </source>
</evidence>
<dbReference type="eggNOG" id="arCOG05115">
    <property type="taxonomic scope" value="Archaea"/>
</dbReference>
<reference evidence="1 2" key="1">
    <citation type="journal article" date="2007" name="Genome Biol.">
        <title>Genome analysis and genome-wide proteomics of Thermococcus gammatolerans, the most radioresistant organism known amongst the Archaea.</title>
        <authorList>
            <person name="Zivanovic Y."/>
            <person name="Armengaud J."/>
            <person name="Lagorce A."/>
            <person name="Leplat C."/>
            <person name="Guerin P."/>
            <person name="Dutertre M."/>
            <person name="Anthouard V."/>
            <person name="Forterre P."/>
            <person name="Wincker P."/>
            <person name="Confalonieri F."/>
        </authorList>
    </citation>
    <scope>NUCLEOTIDE SEQUENCE [LARGE SCALE GENOMIC DNA]</scope>
    <source>
        <strain evidence="2">DSM 15229 / JCM 11827 / EJ3</strain>
    </source>
</reference>
<dbReference type="EMBL" id="CP001398">
    <property type="protein sequence ID" value="ACS33959.1"/>
    <property type="molecule type" value="Genomic_DNA"/>
</dbReference>
<accession>C5A6U7</accession>
<dbReference type="AlphaFoldDB" id="C5A6U7"/>
<dbReference type="PaxDb" id="593117-TGAM_1457"/>
<protein>
    <submittedName>
        <fullName evidence="1">Uncharacterized protein</fullName>
    </submittedName>
</protein>
<evidence type="ECO:0000313" key="2">
    <source>
        <dbReference type="Proteomes" id="UP000001488"/>
    </source>
</evidence>
<dbReference type="STRING" id="593117.TGAM_1457"/>
<sequence>MMKVVLEVTFRMGGVNFRGTRWEDGNLIFEFERLGDAFIQVLSYQRVEAEVEKIPKKVLVELKTKEGGKVFEAFERNGQYLAVEP</sequence>
<proteinExistence type="predicted"/>
<organism evidence="1 2">
    <name type="scientific">Thermococcus gammatolerans (strain DSM 15229 / JCM 11827 / EJ3)</name>
    <dbReference type="NCBI Taxonomy" id="593117"/>
    <lineage>
        <taxon>Archaea</taxon>
        <taxon>Methanobacteriati</taxon>
        <taxon>Methanobacteriota</taxon>
        <taxon>Thermococci</taxon>
        <taxon>Thermococcales</taxon>
        <taxon>Thermococcaceae</taxon>
        <taxon>Thermococcus</taxon>
    </lineage>
</organism>
<name>C5A6U7_THEGJ</name>
<dbReference type="HOGENOM" id="CLU_168730_0_0_2"/>
<gene>
    <name evidence="1" type="ordered locus">TGAM_1457</name>
</gene>
<dbReference type="Proteomes" id="UP000001488">
    <property type="component" value="Chromosome"/>
</dbReference>